<gene>
    <name evidence="1" type="ORF">AMTR_s00099p00152450</name>
</gene>
<dbReference type="Proteomes" id="UP000017836">
    <property type="component" value="Unassembled WGS sequence"/>
</dbReference>
<name>W1NW03_AMBTC</name>
<sequence length="52" mass="5721">MNQGIVALAISVGKPANLGERSQNNQPKQGLVNSGSFYRLEHVGNLKRWITQ</sequence>
<dbReference type="Gramene" id="ERM99787">
    <property type="protein sequence ID" value="ERM99787"/>
    <property type="gene ID" value="AMTR_s00099p00152450"/>
</dbReference>
<organism evidence="1 2">
    <name type="scientific">Amborella trichopoda</name>
    <dbReference type="NCBI Taxonomy" id="13333"/>
    <lineage>
        <taxon>Eukaryota</taxon>
        <taxon>Viridiplantae</taxon>
        <taxon>Streptophyta</taxon>
        <taxon>Embryophyta</taxon>
        <taxon>Tracheophyta</taxon>
        <taxon>Spermatophyta</taxon>
        <taxon>Magnoliopsida</taxon>
        <taxon>Amborellales</taxon>
        <taxon>Amborellaceae</taxon>
        <taxon>Amborella</taxon>
    </lineage>
</organism>
<keyword evidence="2" id="KW-1185">Reference proteome</keyword>
<dbReference type="HOGENOM" id="CLU_3089924_0_0_1"/>
<dbReference type="EMBL" id="KI394994">
    <property type="protein sequence ID" value="ERM99787.1"/>
    <property type="molecule type" value="Genomic_DNA"/>
</dbReference>
<dbReference type="AlphaFoldDB" id="W1NW03"/>
<evidence type="ECO:0000313" key="1">
    <source>
        <dbReference type="EMBL" id="ERM99787.1"/>
    </source>
</evidence>
<evidence type="ECO:0000313" key="2">
    <source>
        <dbReference type="Proteomes" id="UP000017836"/>
    </source>
</evidence>
<accession>W1NW03</accession>
<reference evidence="2" key="1">
    <citation type="journal article" date="2013" name="Science">
        <title>The Amborella genome and the evolution of flowering plants.</title>
        <authorList>
            <consortium name="Amborella Genome Project"/>
        </authorList>
    </citation>
    <scope>NUCLEOTIDE SEQUENCE [LARGE SCALE GENOMIC DNA]</scope>
</reference>
<proteinExistence type="predicted"/>
<protein>
    <submittedName>
        <fullName evidence="1">Uncharacterized protein</fullName>
    </submittedName>
</protein>